<dbReference type="InterPro" id="IPR029044">
    <property type="entry name" value="Nucleotide-diphossugar_trans"/>
</dbReference>
<proteinExistence type="predicted"/>
<feature type="domain" description="Glycosyltransferase 2-like" evidence="1">
    <location>
        <begin position="10"/>
        <end position="124"/>
    </location>
</feature>
<dbReference type="Gene3D" id="3.90.550.10">
    <property type="entry name" value="Spore Coat Polysaccharide Biosynthesis Protein SpsA, Chain A"/>
    <property type="match status" value="1"/>
</dbReference>
<organism evidence="2 3">
    <name type="scientific">Ligilactobacillus salivarius</name>
    <dbReference type="NCBI Taxonomy" id="1624"/>
    <lineage>
        <taxon>Bacteria</taxon>
        <taxon>Bacillati</taxon>
        <taxon>Bacillota</taxon>
        <taxon>Bacilli</taxon>
        <taxon>Lactobacillales</taxon>
        <taxon>Lactobacillaceae</taxon>
        <taxon>Ligilactobacillus</taxon>
    </lineage>
</organism>
<dbReference type="Proteomes" id="UP000467635">
    <property type="component" value="Unassembled WGS sequence"/>
</dbReference>
<evidence type="ECO:0000313" key="3">
    <source>
        <dbReference type="Proteomes" id="UP000467635"/>
    </source>
</evidence>
<dbReference type="SUPFAM" id="SSF53448">
    <property type="entry name" value="Nucleotide-diphospho-sugar transferases"/>
    <property type="match status" value="1"/>
</dbReference>
<keyword evidence="2" id="KW-0808">Transferase</keyword>
<name>A0A7X2MGH6_9LACO</name>
<dbReference type="EMBL" id="WKKX01000571">
    <property type="protein sequence ID" value="MSE09021.1"/>
    <property type="molecule type" value="Genomic_DNA"/>
</dbReference>
<dbReference type="AlphaFoldDB" id="A0A7X2MGH6"/>
<dbReference type="InterPro" id="IPR001173">
    <property type="entry name" value="Glyco_trans_2-like"/>
</dbReference>
<comment type="caution">
    <text evidence="2">The sequence shown here is derived from an EMBL/GenBank/DDBJ whole genome shotgun (WGS) entry which is preliminary data.</text>
</comment>
<dbReference type="GO" id="GO:0016740">
    <property type="term" value="F:transferase activity"/>
    <property type="evidence" value="ECO:0007669"/>
    <property type="project" value="UniProtKB-KW"/>
</dbReference>
<gene>
    <name evidence="2" type="ORF">GKC33_10085</name>
</gene>
<protein>
    <submittedName>
        <fullName evidence="2">Glycosyltransferase</fullName>
    </submittedName>
</protein>
<evidence type="ECO:0000313" key="2">
    <source>
        <dbReference type="EMBL" id="MSE09021.1"/>
    </source>
</evidence>
<dbReference type="Pfam" id="PF00535">
    <property type="entry name" value="Glycos_transf_2"/>
    <property type="match status" value="1"/>
</dbReference>
<accession>A0A7X2MGH6</accession>
<reference evidence="2 3" key="1">
    <citation type="submission" date="2019-11" db="EMBL/GenBank/DDBJ databases">
        <title>Draft Genome Sequence of Plant Growth-Promoting Rhizosphere-Associated Bacteria.</title>
        <authorList>
            <person name="Vasilyev I.Y."/>
            <person name="Radchenko V."/>
            <person name="Ilnitskaya E.V."/>
        </authorList>
    </citation>
    <scope>NUCLEOTIDE SEQUENCE [LARGE SCALE GENOMIC DNA]</scope>
    <source>
        <strain evidence="2 3">VRA_01-1sq_f</strain>
    </source>
</reference>
<sequence>MLDEKMISTIILTNGHEKRLRDSINSILNQDYVYKELIIVSSELSDALSEYMEEPMIKIHIKPEFSYLEARDYALGQVRGEYIFFLNPLDTLIDNQSFSDMYRDMEENDSNFLTTAFIDLKDGLFYFGEPQKDVEPITSDDYWFHFVKKREIRPIYGKLFAREILDSLNVRIESDQQLVKYLILNARNPIFDKKGSGKYVWFKDADRHSLDLNRAEIPVPKYLGNIDATESDIDKFINVAIYLCICFIIR</sequence>
<evidence type="ECO:0000259" key="1">
    <source>
        <dbReference type="Pfam" id="PF00535"/>
    </source>
</evidence>